<accession>A0ABW0EB05</accession>
<name>A0ABW0EB05_9BACT</name>
<keyword evidence="6 11" id="KW-0479">Metal-binding</keyword>
<evidence type="ECO:0000256" key="5">
    <source>
        <dbReference type="ARBA" id="ARBA00022679"/>
    </source>
</evidence>
<keyword evidence="4 11" id="KW-0285">Flavoprotein</keyword>
<dbReference type="EMBL" id="JBHSKT010000003">
    <property type="protein sequence ID" value="MFC5270225.1"/>
    <property type="molecule type" value="Genomic_DNA"/>
</dbReference>
<dbReference type="PIRSF" id="PIRSF006268">
    <property type="entry name" value="ApbE"/>
    <property type="match status" value="1"/>
</dbReference>
<evidence type="ECO:0000256" key="1">
    <source>
        <dbReference type="ARBA" id="ARBA00001946"/>
    </source>
</evidence>
<dbReference type="EC" id="2.7.1.180" evidence="2 11"/>
<keyword evidence="7 11" id="KW-0274">FAD</keyword>
<evidence type="ECO:0000256" key="3">
    <source>
        <dbReference type="ARBA" id="ARBA00016337"/>
    </source>
</evidence>
<evidence type="ECO:0000256" key="7">
    <source>
        <dbReference type="ARBA" id="ARBA00022827"/>
    </source>
</evidence>
<comment type="catalytic activity">
    <reaction evidence="10 11">
        <text>L-threonyl-[protein] + FAD = FMN-L-threonyl-[protein] + AMP + H(+)</text>
        <dbReference type="Rhea" id="RHEA:36847"/>
        <dbReference type="Rhea" id="RHEA-COMP:11060"/>
        <dbReference type="Rhea" id="RHEA-COMP:11061"/>
        <dbReference type="ChEBI" id="CHEBI:15378"/>
        <dbReference type="ChEBI" id="CHEBI:30013"/>
        <dbReference type="ChEBI" id="CHEBI:57692"/>
        <dbReference type="ChEBI" id="CHEBI:74257"/>
        <dbReference type="ChEBI" id="CHEBI:456215"/>
        <dbReference type="EC" id="2.7.1.180"/>
    </reaction>
</comment>
<organism evidence="12 13">
    <name type="scientific">Adhaeribacter terreus</name>
    <dbReference type="NCBI Taxonomy" id="529703"/>
    <lineage>
        <taxon>Bacteria</taxon>
        <taxon>Pseudomonadati</taxon>
        <taxon>Bacteroidota</taxon>
        <taxon>Cytophagia</taxon>
        <taxon>Cytophagales</taxon>
        <taxon>Hymenobacteraceae</taxon>
        <taxon>Adhaeribacter</taxon>
    </lineage>
</organism>
<dbReference type="RefSeq" id="WP_378016596.1">
    <property type="nucleotide sequence ID" value="NZ_JBHSKT010000003.1"/>
</dbReference>
<keyword evidence="5 11" id="KW-0808">Transferase</keyword>
<dbReference type="Proteomes" id="UP001596161">
    <property type="component" value="Unassembled WGS sequence"/>
</dbReference>
<dbReference type="InterPro" id="IPR003374">
    <property type="entry name" value="ApbE-like_sf"/>
</dbReference>
<dbReference type="Pfam" id="PF02424">
    <property type="entry name" value="ApbE"/>
    <property type="match status" value="1"/>
</dbReference>
<dbReference type="GO" id="GO:0016740">
    <property type="term" value="F:transferase activity"/>
    <property type="evidence" value="ECO:0007669"/>
    <property type="project" value="UniProtKB-KW"/>
</dbReference>
<evidence type="ECO:0000256" key="6">
    <source>
        <dbReference type="ARBA" id="ARBA00022723"/>
    </source>
</evidence>
<evidence type="ECO:0000256" key="9">
    <source>
        <dbReference type="ARBA" id="ARBA00031306"/>
    </source>
</evidence>
<comment type="cofactor">
    <cofactor evidence="1">
        <name>Mg(2+)</name>
        <dbReference type="ChEBI" id="CHEBI:18420"/>
    </cofactor>
</comment>
<dbReference type="SUPFAM" id="SSF143631">
    <property type="entry name" value="ApbE-like"/>
    <property type="match status" value="1"/>
</dbReference>
<evidence type="ECO:0000256" key="10">
    <source>
        <dbReference type="ARBA" id="ARBA00048540"/>
    </source>
</evidence>
<evidence type="ECO:0000313" key="13">
    <source>
        <dbReference type="Proteomes" id="UP001596161"/>
    </source>
</evidence>
<dbReference type="PANTHER" id="PTHR30040:SF2">
    <property type="entry name" value="FAD:PROTEIN FMN TRANSFERASE"/>
    <property type="match status" value="1"/>
</dbReference>
<reference evidence="13" key="1">
    <citation type="journal article" date="2019" name="Int. J. Syst. Evol. Microbiol.">
        <title>The Global Catalogue of Microorganisms (GCM) 10K type strain sequencing project: providing services to taxonomists for standard genome sequencing and annotation.</title>
        <authorList>
            <consortium name="The Broad Institute Genomics Platform"/>
            <consortium name="The Broad Institute Genome Sequencing Center for Infectious Disease"/>
            <person name="Wu L."/>
            <person name="Ma J."/>
        </authorList>
    </citation>
    <scope>NUCLEOTIDE SEQUENCE [LARGE SCALE GENOMIC DNA]</scope>
    <source>
        <strain evidence="13">KACC 12602</strain>
    </source>
</reference>
<evidence type="ECO:0000313" key="12">
    <source>
        <dbReference type="EMBL" id="MFC5270225.1"/>
    </source>
</evidence>
<proteinExistence type="inferred from homology"/>
<gene>
    <name evidence="12" type="ORF">ACFPIB_06365</name>
</gene>
<protein>
    <recommendedName>
        <fullName evidence="3 11">FAD:protein FMN transferase</fullName>
        <ecNumber evidence="2 11">2.7.1.180</ecNumber>
    </recommendedName>
    <alternativeName>
        <fullName evidence="9 11">Flavin transferase</fullName>
    </alternativeName>
</protein>
<keyword evidence="13" id="KW-1185">Reference proteome</keyword>
<keyword evidence="8 11" id="KW-0460">Magnesium</keyword>
<dbReference type="PANTHER" id="PTHR30040">
    <property type="entry name" value="THIAMINE BIOSYNTHESIS LIPOPROTEIN APBE"/>
    <property type="match status" value="1"/>
</dbReference>
<evidence type="ECO:0000256" key="11">
    <source>
        <dbReference type="PIRNR" id="PIRNR006268"/>
    </source>
</evidence>
<evidence type="ECO:0000256" key="8">
    <source>
        <dbReference type="ARBA" id="ARBA00022842"/>
    </source>
</evidence>
<evidence type="ECO:0000256" key="4">
    <source>
        <dbReference type="ARBA" id="ARBA00022630"/>
    </source>
</evidence>
<dbReference type="InterPro" id="IPR024932">
    <property type="entry name" value="ApbE"/>
</dbReference>
<dbReference type="Gene3D" id="3.10.520.10">
    <property type="entry name" value="ApbE-like domains"/>
    <property type="match status" value="1"/>
</dbReference>
<comment type="similarity">
    <text evidence="11">Belongs to the ApbE family.</text>
</comment>
<evidence type="ECO:0000256" key="2">
    <source>
        <dbReference type="ARBA" id="ARBA00011955"/>
    </source>
</evidence>
<sequence length="324" mass="35316">MSGVHLLLPVADTTLYKRVLKLMGNRFEFSIAHDDPAFAETCLDAAIAEVQRLEKLLTTFSETSQTAQINAMAGIEPVKVYQEVFDLIARSIRISELTQGAFDITYGSVDKRLWNFDTSLTALPDLQIARQAVKLVNFRNITLDAENHTVFLKEKGMRIGFGGIGKGFAAEKAKAVLVKMGIKSGVVNAAGDLCVWGNQPNGQPWTIGIADPNAIHLPFSSFQLTNAAVATSGDYEKFVMIGGKRYSHTINPRTGLPVTGLKSVTVICPNAELADAMATPLLVLGRKNGLELINQMRQIACVYIDDKDRVFTSANITVNLPETK</sequence>
<comment type="caution">
    <text evidence="12">The sequence shown here is derived from an EMBL/GenBank/DDBJ whole genome shotgun (WGS) entry which is preliminary data.</text>
</comment>